<dbReference type="GO" id="GO:0051895">
    <property type="term" value="P:negative regulation of focal adhesion assembly"/>
    <property type="evidence" value="ECO:0007669"/>
    <property type="project" value="TreeGrafter"/>
</dbReference>
<dbReference type="PANTHER" id="PTHR32055:SF1">
    <property type="entry name" value="INTEGRIN BETA-1-BINDING PROTEIN 1"/>
    <property type="match status" value="1"/>
</dbReference>
<dbReference type="GO" id="GO:0005856">
    <property type="term" value="C:cytoskeleton"/>
    <property type="evidence" value="ECO:0007669"/>
    <property type="project" value="TreeGrafter"/>
</dbReference>
<dbReference type="Proteomes" id="UP001177744">
    <property type="component" value="Unassembled WGS sequence"/>
</dbReference>
<dbReference type="GO" id="GO:0030027">
    <property type="term" value="C:lamellipodium"/>
    <property type="evidence" value="ECO:0007669"/>
    <property type="project" value="TreeGrafter"/>
</dbReference>
<evidence type="ECO:0000313" key="1">
    <source>
        <dbReference type="EMBL" id="KAK1338567.1"/>
    </source>
</evidence>
<dbReference type="GO" id="GO:0071944">
    <property type="term" value="C:cell periphery"/>
    <property type="evidence" value="ECO:0007669"/>
    <property type="project" value="TreeGrafter"/>
</dbReference>
<comment type="caution">
    <text evidence="1">The sequence shown here is derived from an EMBL/GenBank/DDBJ whole genome shotgun (WGS) entry which is preliminary data.</text>
</comment>
<sequence>MGVSKYGIKVSASGQYDVLHRHTLYLITRMTTAASSEEVSLWVYQCSGLEPAQAICKVLSTASDSVLTAEKA</sequence>
<dbReference type="EMBL" id="JAULJE010000009">
    <property type="protein sequence ID" value="KAK1338567.1"/>
    <property type="molecule type" value="Genomic_DNA"/>
</dbReference>
<evidence type="ECO:0000313" key="2">
    <source>
        <dbReference type="Proteomes" id="UP001177744"/>
    </source>
</evidence>
<name>A0AA40LNR5_CNENI</name>
<gene>
    <name evidence="1" type="ORF">QTO34_019220</name>
</gene>
<dbReference type="GO" id="GO:0001726">
    <property type="term" value="C:ruffle"/>
    <property type="evidence" value="ECO:0007669"/>
    <property type="project" value="TreeGrafter"/>
</dbReference>
<dbReference type="GO" id="GO:0005178">
    <property type="term" value="F:integrin binding"/>
    <property type="evidence" value="ECO:0007669"/>
    <property type="project" value="TreeGrafter"/>
</dbReference>
<proteinExistence type="predicted"/>
<dbReference type="Gene3D" id="6.20.360.10">
    <property type="match status" value="2"/>
</dbReference>
<reference evidence="1" key="1">
    <citation type="submission" date="2023-06" db="EMBL/GenBank/DDBJ databases">
        <title>Reference genome for the Northern bat (Eptesicus nilssonii), a most northern bat species.</title>
        <authorList>
            <person name="Laine V.N."/>
            <person name="Pulliainen A.T."/>
            <person name="Lilley T.M."/>
        </authorList>
    </citation>
    <scope>NUCLEOTIDE SEQUENCE</scope>
    <source>
        <strain evidence="1">BLF_Eptnil</strain>
        <tissue evidence="1">Kidney</tissue>
    </source>
</reference>
<protein>
    <submittedName>
        <fullName evidence="1">Uncharacterized protein</fullName>
    </submittedName>
</protein>
<dbReference type="GO" id="GO:1900025">
    <property type="term" value="P:negative regulation of substrate adhesion-dependent cell spreading"/>
    <property type="evidence" value="ECO:0007669"/>
    <property type="project" value="TreeGrafter"/>
</dbReference>
<keyword evidence="2" id="KW-1185">Reference proteome</keyword>
<dbReference type="Pfam" id="PF10480">
    <property type="entry name" value="ICAP-1_inte_bdg"/>
    <property type="match status" value="1"/>
</dbReference>
<dbReference type="InterPro" id="IPR019517">
    <property type="entry name" value="Integrin-bd_ICAP-1"/>
</dbReference>
<dbReference type="AlphaFoldDB" id="A0AA40LNR5"/>
<dbReference type="PANTHER" id="PTHR32055">
    <property type="entry name" value="INTEGRIN BETA-1-BINDING PROTEIN 1"/>
    <property type="match status" value="1"/>
</dbReference>
<accession>A0AA40LNR5</accession>
<organism evidence="1 2">
    <name type="scientific">Cnephaeus nilssonii</name>
    <name type="common">Northern bat</name>
    <name type="synonym">Eptesicus nilssonii</name>
    <dbReference type="NCBI Taxonomy" id="3371016"/>
    <lineage>
        <taxon>Eukaryota</taxon>
        <taxon>Metazoa</taxon>
        <taxon>Chordata</taxon>
        <taxon>Craniata</taxon>
        <taxon>Vertebrata</taxon>
        <taxon>Euteleostomi</taxon>
        <taxon>Mammalia</taxon>
        <taxon>Eutheria</taxon>
        <taxon>Laurasiatheria</taxon>
        <taxon>Chiroptera</taxon>
        <taxon>Yangochiroptera</taxon>
        <taxon>Vespertilionidae</taxon>
        <taxon>Cnephaeus</taxon>
    </lineage>
</organism>